<dbReference type="EC" id="1.6.5.9" evidence="2"/>
<evidence type="ECO:0000313" key="14">
    <source>
        <dbReference type="Proteomes" id="UP000609651"/>
    </source>
</evidence>
<keyword evidence="10" id="KW-0812">Transmembrane</keyword>
<dbReference type="EMBL" id="WTPX01000137">
    <property type="protein sequence ID" value="NNJ27293.1"/>
    <property type="molecule type" value="Genomic_DNA"/>
</dbReference>
<feature type="transmembrane region" description="Helical" evidence="10">
    <location>
        <begin position="426"/>
        <end position="452"/>
    </location>
</feature>
<evidence type="ECO:0000256" key="10">
    <source>
        <dbReference type="SAM" id="Phobius"/>
    </source>
</evidence>
<dbReference type="RefSeq" id="WP_171189189.1">
    <property type="nucleotide sequence ID" value="NZ_WTPX01000137.1"/>
</dbReference>
<protein>
    <recommendedName>
        <fullName evidence="2">NADH:ubiquinone reductase (non-electrogenic)</fullName>
        <ecNumber evidence="2">1.6.5.9</ecNumber>
    </recommendedName>
</protein>
<evidence type="ECO:0000259" key="11">
    <source>
        <dbReference type="Pfam" id="PF07992"/>
    </source>
</evidence>
<dbReference type="Pfam" id="PF22366">
    <property type="entry name" value="NDH2_C"/>
    <property type="match status" value="1"/>
</dbReference>
<dbReference type="InterPro" id="IPR036188">
    <property type="entry name" value="FAD/NAD-bd_sf"/>
</dbReference>
<keyword evidence="5" id="KW-0809">Transit peptide</keyword>
<evidence type="ECO:0000256" key="7">
    <source>
        <dbReference type="ARBA" id="ARBA00023027"/>
    </source>
</evidence>
<evidence type="ECO:0000256" key="1">
    <source>
        <dbReference type="ARBA" id="ARBA00005272"/>
    </source>
</evidence>
<feature type="domain" description="FAD/NAD(P)-binding" evidence="11">
    <location>
        <begin position="30"/>
        <end position="375"/>
    </location>
</feature>
<dbReference type="PANTHER" id="PTHR43706:SF47">
    <property type="entry name" value="EXTERNAL NADH-UBIQUINONE OXIDOREDUCTASE 1, MITOCHONDRIAL-RELATED"/>
    <property type="match status" value="1"/>
</dbReference>
<sequence>MSAQSAVVPVPPNDRPRAVPLTHSPEGRHRVVVIGGGFAGMNVVRGLRKSDVDVTLIDRRNHHLFQPLLYQVATGSLSPANIAAPLRGMFDRQSNTTVLLGEAVGFDVERRVVKLSGEKNPTTAGGPHDEIPYDTLIVASGSTHSYFGRDEWAPYAPGLKTIEDAIEIRRRILLAFEEAERESAPEIREAWMTFVLVGGGPTGVELAGSIAEIALNTLKNDFRRIDPADARIVIADGGDRILGSYDEELSRYADRDLRAMGVEIYNDTRVTEVTATEVTLSPEDGSPSSKLAARTVVWCAGVRASRLGNQLAEATGCPCDREGRVKIEPTLTLPERPEIFVLGDLAHFDHPPAKAKNKPSDGPLPGVAQVAMQQGKHVAGTIRRRLRGRTDEPFEYTNLGNMAVIGRGAAVADLFGRYHATGGFAWLMWLAIHVMYIVGYQSRLLVLIQWAYHYVTMDRGARLITGQTLPVQFQAEAKEARDAERRNAAPPSKAPQETSEQKDAEADEDEAPRELDRTPALAGSGAAG</sequence>
<proteinExistence type="inferred from homology"/>
<feature type="region of interest" description="Disordered" evidence="9">
    <location>
        <begin position="1"/>
        <end position="23"/>
    </location>
</feature>
<organism evidence="13 14">
    <name type="scientific">Alienimonas chondri</name>
    <dbReference type="NCBI Taxonomy" id="2681879"/>
    <lineage>
        <taxon>Bacteria</taxon>
        <taxon>Pseudomonadati</taxon>
        <taxon>Planctomycetota</taxon>
        <taxon>Planctomycetia</taxon>
        <taxon>Planctomycetales</taxon>
        <taxon>Planctomycetaceae</taxon>
        <taxon>Alienimonas</taxon>
    </lineage>
</organism>
<dbReference type="InterPro" id="IPR023753">
    <property type="entry name" value="FAD/NAD-binding_dom"/>
</dbReference>
<evidence type="ECO:0000259" key="12">
    <source>
        <dbReference type="Pfam" id="PF22366"/>
    </source>
</evidence>
<name>A0ABX1VJ37_9PLAN</name>
<evidence type="ECO:0000313" key="13">
    <source>
        <dbReference type="EMBL" id="NNJ27293.1"/>
    </source>
</evidence>
<dbReference type="InterPro" id="IPR045024">
    <property type="entry name" value="NDH-2"/>
</dbReference>
<evidence type="ECO:0000256" key="9">
    <source>
        <dbReference type="SAM" id="MobiDB-lite"/>
    </source>
</evidence>
<keyword evidence="10" id="KW-0472">Membrane</keyword>
<keyword evidence="10" id="KW-1133">Transmembrane helix</keyword>
<dbReference type="PRINTS" id="PR00368">
    <property type="entry name" value="FADPNR"/>
</dbReference>
<comment type="caution">
    <text evidence="13">The sequence shown here is derived from an EMBL/GenBank/DDBJ whole genome shotgun (WGS) entry which is preliminary data.</text>
</comment>
<evidence type="ECO:0000256" key="5">
    <source>
        <dbReference type="ARBA" id="ARBA00022946"/>
    </source>
</evidence>
<keyword evidence="7" id="KW-0520">NAD</keyword>
<comment type="catalytic activity">
    <reaction evidence="8">
        <text>a quinone + NADH + H(+) = a quinol + NAD(+)</text>
        <dbReference type="Rhea" id="RHEA:46160"/>
        <dbReference type="ChEBI" id="CHEBI:15378"/>
        <dbReference type="ChEBI" id="CHEBI:24646"/>
        <dbReference type="ChEBI" id="CHEBI:57540"/>
        <dbReference type="ChEBI" id="CHEBI:57945"/>
        <dbReference type="ChEBI" id="CHEBI:132124"/>
        <dbReference type="EC" id="1.6.5.9"/>
    </reaction>
</comment>
<dbReference type="Proteomes" id="UP000609651">
    <property type="component" value="Unassembled WGS sequence"/>
</dbReference>
<dbReference type="PANTHER" id="PTHR43706">
    <property type="entry name" value="NADH DEHYDROGENASE"/>
    <property type="match status" value="1"/>
</dbReference>
<evidence type="ECO:0000256" key="4">
    <source>
        <dbReference type="ARBA" id="ARBA00022827"/>
    </source>
</evidence>
<evidence type="ECO:0000256" key="3">
    <source>
        <dbReference type="ARBA" id="ARBA00022630"/>
    </source>
</evidence>
<dbReference type="InterPro" id="IPR054585">
    <property type="entry name" value="NDH2-like_C"/>
</dbReference>
<dbReference type="Gene3D" id="3.50.50.100">
    <property type="match status" value="1"/>
</dbReference>
<comment type="similarity">
    <text evidence="1">Belongs to the NADH dehydrogenase family.</text>
</comment>
<evidence type="ECO:0000256" key="6">
    <source>
        <dbReference type="ARBA" id="ARBA00023002"/>
    </source>
</evidence>
<dbReference type="SUPFAM" id="SSF51905">
    <property type="entry name" value="FAD/NAD(P)-binding domain"/>
    <property type="match status" value="1"/>
</dbReference>
<dbReference type="PRINTS" id="PR00411">
    <property type="entry name" value="PNDRDTASEI"/>
</dbReference>
<evidence type="ECO:0000256" key="2">
    <source>
        <dbReference type="ARBA" id="ARBA00012637"/>
    </source>
</evidence>
<reference evidence="13 14" key="1">
    <citation type="journal article" date="2020" name="Syst. Appl. Microbiol.">
        <title>Alienimonas chondri sp. nov., a novel planctomycete isolated from the biofilm of the red alga Chondrus crispus.</title>
        <authorList>
            <person name="Vitorino I."/>
            <person name="Albuquerque L."/>
            <person name="Wiegand S."/>
            <person name="Kallscheuer N."/>
            <person name="da Costa M.S."/>
            <person name="Lobo-da-Cunha A."/>
            <person name="Jogler C."/>
            <person name="Lage O.M."/>
        </authorList>
    </citation>
    <scope>NUCLEOTIDE SEQUENCE [LARGE SCALE GENOMIC DNA]</scope>
    <source>
        <strain evidence="13 14">LzC2</strain>
    </source>
</reference>
<feature type="domain" description="External alternative NADH-ubiquinone oxidoreductase-like C-terminal" evidence="12">
    <location>
        <begin position="399"/>
        <end position="452"/>
    </location>
</feature>
<keyword evidence="3" id="KW-0285">Flavoprotein</keyword>
<feature type="region of interest" description="Disordered" evidence="9">
    <location>
        <begin position="476"/>
        <end position="528"/>
    </location>
</feature>
<accession>A0ABX1VJ37</accession>
<dbReference type="Pfam" id="PF07992">
    <property type="entry name" value="Pyr_redox_2"/>
    <property type="match status" value="1"/>
</dbReference>
<keyword evidence="14" id="KW-1185">Reference proteome</keyword>
<feature type="compositionally biased region" description="Basic and acidic residues" evidence="9">
    <location>
        <begin position="476"/>
        <end position="487"/>
    </location>
</feature>
<evidence type="ECO:0000256" key="8">
    <source>
        <dbReference type="ARBA" id="ARBA00047599"/>
    </source>
</evidence>
<keyword evidence="4" id="KW-0274">FAD</keyword>
<gene>
    <name evidence="13" type="ORF">LzC2_33950</name>
</gene>
<keyword evidence="6" id="KW-0560">Oxidoreductase</keyword>